<feature type="repeat" description="WD" evidence="8">
    <location>
        <begin position="56"/>
        <end position="90"/>
    </location>
</feature>
<dbReference type="SUPFAM" id="SSF50978">
    <property type="entry name" value="WD40 repeat-like"/>
    <property type="match status" value="1"/>
</dbReference>
<comment type="caution">
    <text evidence="9">The sequence shown here is derived from an EMBL/GenBank/DDBJ whole genome shotgun (WGS) entry which is preliminary data.</text>
</comment>
<dbReference type="GO" id="GO:1904263">
    <property type="term" value="P:positive regulation of TORC1 signaling"/>
    <property type="evidence" value="ECO:0007669"/>
    <property type="project" value="TreeGrafter"/>
</dbReference>
<dbReference type="GO" id="GO:0034198">
    <property type="term" value="P:cellular response to amino acid starvation"/>
    <property type="evidence" value="ECO:0007669"/>
    <property type="project" value="TreeGrafter"/>
</dbReference>
<accession>A0AAV9IMY3</accession>
<keyword evidence="10" id="KW-1185">Reference proteome</keyword>
<evidence type="ECO:0000256" key="8">
    <source>
        <dbReference type="PROSITE-ProRule" id="PRU00221"/>
    </source>
</evidence>
<dbReference type="InterPro" id="IPR036322">
    <property type="entry name" value="WD40_repeat_dom_sf"/>
</dbReference>
<evidence type="ECO:0000313" key="10">
    <source>
        <dbReference type="Proteomes" id="UP001300502"/>
    </source>
</evidence>
<dbReference type="Proteomes" id="UP001300502">
    <property type="component" value="Unassembled WGS sequence"/>
</dbReference>
<evidence type="ECO:0000256" key="1">
    <source>
        <dbReference type="ARBA" id="ARBA00004259"/>
    </source>
</evidence>
<evidence type="ECO:0000256" key="5">
    <source>
        <dbReference type="ARBA" id="ARBA00022737"/>
    </source>
</evidence>
<dbReference type="PANTHER" id="PTHR11024:SF3">
    <property type="entry name" value="NUCLEOPORIN SEH1"/>
    <property type="match status" value="1"/>
</dbReference>
<keyword evidence="7" id="KW-0539">Nucleus</keyword>
<organism evidence="9 10">
    <name type="scientific">Galdieria yellowstonensis</name>
    <dbReference type="NCBI Taxonomy" id="3028027"/>
    <lineage>
        <taxon>Eukaryota</taxon>
        <taxon>Rhodophyta</taxon>
        <taxon>Bangiophyceae</taxon>
        <taxon>Galdieriales</taxon>
        <taxon>Galdieriaceae</taxon>
        <taxon>Galdieria</taxon>
    </lineage>
</organism>
<evidence type="ECO:0000256" key="3">
    <source>
        <dbReference type="ARBA" id="ARBA00022448"/>
    </source>
</evidence>
<dbReference type="Gene3D" id="2.130.10.10">
    <property type="entry name" value="YVTN repeat-like/Quinoprotein amine dehydrogenase"/>
    <property type="match status" value="1"/>
</dbReference>
<keyword evidence="3" id="KW-0813">Transport</keyword>
<comment type="similarity">
    <text evidence="2">Belongs to the WD repeat SEC13 family.</text>
</comment>
<dbReference type="Pfam" id="PF00400">
    <property type="entry name" value="WD40"/>
    <property type="match status" value="3"/>
</dbReference>
<evidence type="ECO:0000313" key="9">
    <source>
        <dbReference type="EMBL" id="KAK4528658.1"/>
    </source>
</evidence>
<proteinExistence type="inferred from homology"/>
<comment type="subcellular location">
    <subcellularLocation>
        <location evidence="1">Nucleus envelope</location>
    </subcellularLocation>
</comment>
<keyword evidence="5" id="KW-0677">Repeat</keyword>
<keyword evidence="4 8" id="KW-0853">WD repeat</keyword>
<dbReference type="InterPro" id="IPR015943">
    <property type="entry name" value="WD40/YVTN_repeat-like_dom_sf"/>
</dbReference>
<keyword evidence="6" id="KW-0653">Protein transport</keyword>
<dbReference type="InterPro" id="IPR001680">
    <property type="entry name" value="WD40_rpt"/>
</dbReference>
<dbReference type="AlphaFoldDB" id="A0AAV9IMY3"/>
<protein>
    <submittedName>
        <fullName evidence="9">Uncharacterized protein</fullName>
    </submittedName>
</protein>
<evidence type="ECO:0000256" key="7">
    <source>
        <dbReference type="ARBA" id="ARBA00023242"/>
    </source>
</evidence>
<dbReference type="GO" id="GO:0035859">
    <property type="term" value="C:Seh1-associated complex"/>
    <property type="evidence" value="ECO:0007669"/>
    <property type="project" value="TreeGrafter"/>
</dbReference>
<dbReference type="PROSITE" id="PS50294">
    <property type="entry name" value="WD_REPEATS_REGION"/>
    <property type="match status" value="1"/>
</dbReference>
<dbReference type="PROSITE" id="PS50082">
    <property type="entry name" value="WD_REPEATS_2"/>
    <property type="match status" value="1"/>
</dbReference>
<gene>
    <name evidence="9" type="ORF">GAYE_SCF62G6603</name>
</gene>
<dbReference type="EMBL" id="JANCYU010000067">
    <property type="protein sequence ID" value="KAK4528658.1"/>
    <property type="molecule type" value="Genomic_DNA"/>
</dbReference>
<dbReference type="GO" id="GO:0005198">
    <property type="term" value="F:structural molecule activity"/>
    <property type="evidence" value="ECO:0007669"/>
    <property type="project" value="InterPro"/>
</dbReference>
<reference evidence="9 10" key="1">
    <citation type="submission" date="2022-07" db="EMBL/GenBank/DDBJ databases">
        <title>Genome-wide signatures of adaptation to extreme environments.</title>
        <authorList>
            <person name="Cho C.H."/>
            <person name="Yoon H.S."/>
        </authorList>
    </citation>
    <scope>NUCLEOTIDE SEQUENCE [LARGE SCALE GENOMIC DNA]</scope>
    <source>
        <strain evidence="9 10">108.79 E11</strain>
    </source>
</reference>
<dbReference type="PANTHER" id="PTHR11024">
    <property type="entry name" value="NUCLEAR PORE COMPLEX PROTEIN SEC13 / SEH1 FAMILY MEMBER"/>
    <property type="match status" value="1"/>
</dbReference>
<sequence length="343" mass="39259">MGKQPEFLSPHTSPHDVGGVQDIAYDYYENRLVTVSINREICIWKKKEKWYRMYRWKAHEGPVFTVSWSHPCFKSILATGSYDKRVIIWEEPEPLSYGNNNPSSLEPTNTSWNALAHLVDARDEVRQVEFAPPHLGLLLASGSADGYVRIYNCMDVADLHQWPLLAELDMDSPVNALSWNPSVDSIPSLVVASNKDCRVWWMDKDTRRWTDYCLQQLESETLTFSAVAWAPHVGRSFERIAVGCADGTIQLFQFPRHHAQENMLSVPNIQPICTLSHGTEQQRIVRLQWNFVGSILASSANDGKVCLWKPLPQDWTRWSCFDVIPLEQVAQGEEEDPFVHSME</sequence>
<evidence type="ECO:0000256" key="6">
    <source>
        <dbReference type="ARBA" id="ARBA00022927"/>
    </source>
</evidence>
<name>A0AAV9IMY3_9RHOD</name>
<dbReference type="GO" id="GO:0015031">
    <property type="term" value="P:protein transport"/>
    <property type="evidence" value="ECO:0007669"/>
    <property type="project" value="UniProtKB-KW"/>
</dbReference>
<dbReference type="SMART" id="SM00320">
    <property type="entry name" value="WD40"/>
    <property type="match status" value="6"/>
</dbReference>
<dbReference type="InterPro" id="IPR037363">
    <property type="entry name" value="Sec13/Seh1_fam"/>
</dbReference>
<dbReference type="GO" id="GO:0031080">
    <property type="term" value="C:nuclear pore outer ring"/>
    <property type="evidence" value="ECO:0007669"/>
    <property type="project" value="TreeGrafter"/>
</dbReference>
<evidence type="ECO:0000256" key="2">
    <source>
        <dbReference type="ARBA" id="ARBA00010102"/>
    </source>
</evidence>
<evidence type="ECO:0000256" key="4">
    <source>
        <dbReference type="ARBA" id="ARBA00022574"/>
    </source>
</evidence>